<dbReference type="InterPro" id="IPR036388">
    <property type="entry name" value="WH-like_DNA-bd_sf"/>
</dbReference>
<dbReference type="InterPro" id="IPR013325">
    <property type="entry name" value="RNA_pol_sigma_r2"/>
</dbReference>
<organism evidence="9 10">
    <name type="scientific">Saccharibacillus alkalitolerans</name>
    <dbReference type="NCBI Taxonomy" id="2705290"/>
    <lineage>
        <taxon>Bacteria</taxon>
        <taxon>Bacillati</taxon>
        <taxon>Bacillota</taxon>
        <taxon>Bacilli</taxon>
        <taxon>Bacillales</taxon>
        <taxon>Paenibacillaceae</taxon>
        <taxon>Saccharibacillus</taxon>
    </lineage>
</organism>
<proteinExistence type="inferred from homology"/>
<evidence type="ECO:0000259" key="8">
    <source>
        <dbReference type="Pfam" id="PF08281"/>
    </source>
</evidence>
<keyword evidence="2" id="KW-0805">Transcription regulation</keyword>
<dbReference type="Gene3D" id="1.10.10.10">
    <property type="entry name" value="Winged helix-like DNA-binding domain superfamily/Winged helix DNA-binding domain"/>
    <property type="match status" value="1"/>
</dbReference>
<keyword evidence="3" id="KW-0731">Sigma factor</keyword>
<gene>
    <name evidence="9" type="ORF">GYN08_08695</name>
</gene>
<dbReference type="EMBL" id="JAAFGS010000002">
    <property type="protein sequence ID" value="NGZ75397.1"/>
    <property type="molecule type" value="Genomic_DNA"/>
</dbReference>
<evidence type="ECO:0000313" key="10">
    <source>
        <dbReference type="Proteomes" id="UP000800303"/>
    </source>
</evidence>
<evidence type="ECO:0000256" key="6">
    <source>
        <dbReference type="SAM" id="MobiDB-lite"/>
    </source>
</evidence>
<evidence type="ECO:0000256" key="5">
    <source>
        <dbReference type="ARBA" id="ARBA00023163"/>
    </source>
</evidence>
<dbReference type="InterPro" id="IPR014284">
    <property type="entry name" value="RNA_pol_sigma-70_dom"/>
</dbReference>
<evidence type="ECO:0000259" key="7">
    <source>
        <dbReference type="Pfam" id="PF04542"/>
    </source>
</evidence>
<dbReference type="Pfam" id="PF08281">
    <property type="entry name" value="Sigma70_r4_2"/>
    <property type="match status" value="1"/>
</dbReference>
<keyword evidence="10" id="KW-1185">Reference proteome</keyword>
<evidence type="ECO:0000256" key="3">
    <source>
        <dbReference type="ARBA" id="ARBA00023082"/>
    </source>
</evidence>
<dbReference type="Gene3D" id="1.10.1740.10">
    <property type="match status" value="1"/>
</dbReference>
<name>A0ABX0F328_9BACL</name>
<dbReference type="InterPro" id="IPR013324">
    <property type="entry name" value="RNA_pol_sigma_r3/r4-like"/>
</dbReference>
<protein>
    <submittedName>
        <fullName evidence="9">RNA polymerase sigma factor</fullName>
    </submittedName>
</protein>
<keyword evidence="5" id="KW-0804">Transcription</keyword>
<comment type="similarity">
    <text evidence="1">Belongs to the sigma-70 factor family. ECF subfamily.</text>
</comment>
<dbReference type="PANTHER" id="PTHR43133:SF8">
    <property type="entry name" value="RNA POLYMERASE SIGMA FACTOR HI_1459-RELATED"/>
    <property type="match status" value="1"/>
</dbReference>
<keyword evidence="4" id="KW-0238">DNA-binding</keyword>
<dbReference type="RefSeq" id="WP_166273782.1">
    <property type="nucleotide sequence ID" value="NZ_JAAFGS010000002.1"/>
</dbReference>
<sequence length="274" mass="30630">MAETKTGRAEFGIEQNGQKEERQSASNRARFDELISEHGEALKKYCRFLTGSSPDGEDLLQETWLKAWSAFRGGGKTWNRTYLRSVAYHAWIDRMRRGREETGLEAEAEAAAESPDPLKLWPAADRLVRVLTPDQRTAYLLMEYLRFTAAETAELLRTTEGGVKAALHRARKKLDEYRQEESETKAAPDGRETASGTEDEQTVYAYMEAIRLQDVRALLILRNGGSGEEAVLAVRCAAAPKPGRTERPGRRPYSCRGGRTDASSLPPFLLFSAA</sequence>
<comment type="caution">
    <text evidence="9">The sequence shown here is derived from an EMBL/GenBank/DDBJ whole genome shotgun (WGS) entry which is preliminary data.</text>
</comment>
<feature type="region of interest" description="Disordered" evidence="6">
    <location>
        <begin position="240"/>
        <end position="266"/>
    </location>
</feature>
<accession>A0ABX0F328</accession>
<dbReference type="Proteomes" id="UP000800303">
    <property type="component" value="Unassembled WGS sequence"/>
</dbReference>
<evidence type="ECO:0000256" key="2">
    <source>
        <dbReference type="ARBA" id="ARBA00023015"/>
    </source>
</evidence>
<feature type="domain" description="RNA polymerase sigma factor 70 region 4 type 2" evidence="8">
    <location>
        <begin position="125"/>
        <end position="174"/>
    </location>
</feature>
<feature type="compositionally biased region" description="Basic and acidic residues" evidence="6">
    <location>
        <begin position="174"/>
        <end position="192"/>
    </location>
</feature>
<feature type="region of interest" description="Disordered" evidence="6">
    <location>
        <begin position="1"/>
        <end position="27"/>
    </location>
</feature>
<dbReference type="SUPFAM" id="SSF88659">
    <property type="entry name" value="Sigma3 and sigma4 domains of RNA polymerase sigma factors"/>
    <property type="match status" value="1"/>
</dbReference>
<dbReference type="SUPFAM" id="SSF88946">
    <property type="entry name" value="Sigma2 domain of RNA polymerase sigma factors"/>
    <property type="match status" value="1"/>
</dbReference>
<reference evidence="9 10" key="1">
    <citation type="submission" date="2020-01" db="EMBL/GenBank/DDBJ databases">
        <title>Polyphasic characterisation and genomic insights into a novel alkali tolerant bacterium VR-M41.</title>
        <authorList>
            <person name="Vemuluri V.R."/>
        </authorList>
    </citation>
    <scope>NUCLEOTIDE SEQUENCE [LARGE SCALE GENOMIC DNA]</scope>
    <source>
        <strain evidence="9 10">VR-M41</strain>
    </source>
</reference>
<dbReference type="InterPro" id="IPR039425">
    <property type="entry name" value="RNA_pol_sigma-70-like"/>
</dbReference>
<dbReference type="InterPro" id="IPR013249">
    <property type="entry name" value="RNA_pol_sigma70_r4_t2"/>
</dbReference>
<evidence type="ECO:0000256" key="4">
    <source>
        <dbReference type="ARBA" id="ARBA00023125"/>
    </source>
</evidence>
<dbReference type="NCBIfam" id="TIGR02937">
    <property type="entry name" value="sigma70-ECF"/>
    <property type="match status" value="1"/>
</dbReference>
<dbReference type="InterPro" id="IPR007627">
    <property type="entry name" value="RNA_pol_sigma70_r2"/>
</dbReference>
<evidence type="ECO:0000313" key="9">
    <source>
        <dbReference type="EMBL" id="NGZ75397.1"/>
    </source>
</evidence>
<dbReference type="Pfam" id="PF04542">
    <property type="entry name" value="Sigma70_r2"/>
    <property type="match status" value="1"/>
</dbReference>
<feature type="region of interest" description="Disordered" evidence="6">
    <location>
        <begin position="174"/>
        <end position="199"/>
    </location>
</feature>
<feature type="domain" description="RNA polymerase sigma-70 region 2" evidence="7">
    <location>
        <begin position="34"/>
        <end position="99"/>
    </location>
</feature>
<evidence type="ECO:0000256" key="1">
    <source>
        <dbReference type="ARBA" id="ARBA00010641"/>
    </source>
</evidence>
<feature type="compositionally biased region" description="Basic and acidic residues" evidence="6">
    <location>
        <begin position="17"/>
        <end position="27"/>
    </location>
</feature>
<dbReference type="PANTHER" id="PTHR43133">
    <property type="entry name" value="RNA POLYMERASE ECF-TYPE SIGMA FACTO"/>
    <property type="match status" value="1"/>
</dbReference>